<dbReference type="STRING" id="4155.A0A022Q3X3"/>
<dbReference type="AlphaFoldDB" id="A0A022Q3X3"/>
<evidence type="ECO:0008006" key="9">
    <source>
        <dbReference type="Google" id="ProtNLM"/>
    </source>
</evidence>
<feature type="non-terminal residue" evidence="7">
    <location>
        <position position="1"/>
    </location>
</feature>
<dbReference type="PANTHER" id="PTHR46662">
    <property type="entry name" value="DI-GLUCOSE BINDING PROTEIN WITH LEUCINE-RICH REPEAT DOMAIN-CONTAINING PROTEIN"/>
    <property type="match status" value="1"/>
</dbReference>
<dbReference type="EMBL" id="KI632205">
    <property type="protein sequence ID" value="EYU22339.1"/>
    <property type="molecule type" value="Genomic_DNA"/>
</dbReference>
<comment type="subcellular location">
    <subcellularLocation>
        <location evidence="1">Membrane</location>
    </subcellularLocation>
</comment>
<evidence type="ECO:0000256" key="6">
    <source>
        <dbReference type="ARBA" id="ARBA00023180"/>
    </source>
</evidence>
<evidence type="ECO:0000256" key="3">
    <source>
        <dbReference type="ARBA" id="ARBA00022729"/>
    </source>
</evidence>
<reference evidence="7 8" key="1">
    <citation type="journal article" date="2013" name="Proc. Natl. Acad. Sci. U.S.A.">
        <title>Fine-scale variation in meiotic recombination in Mimulus inferred from population shotgun sequencing.</title>
        <authorList>
            <person name="Hellsten U."/>
            <person name="Wright K.M."/>
            <person name="Jenkins J."/>
            <person name="Shu S."/>
            <person name="Yuan Y."/>
            <person name="Wessler S.R."/>
            <person name="Schmutz J."/>
            <person name="Willis J.H."/>
            <person name="Rokhsar D.S."/>
        </authorList>
    </citation>
    <scope>NUCLEOTIDE SEQUENCE [LARGE SCALE GENOMIC DNA]</scope>
    <source>
        <strain evidence="8">cv. DUN x IM62</strain>
    </source>
</reference>
<evidence type="ECO:0000313" key="8">
    <source>
        <dbReference type="Proteomes" id="UP000030748"/>
    </source>
</evidence>
<evidence type="ECO:0000256" key="5">
    <source>
        <dbReference type="ARBA" id="ARBA00023136"/>
    </source>
</evidence>
<dbReference type="InterPro" id="IPR001611">
    <property type="entry name" value="Leu-rich_rpt"/>
</dbReference>
<evidence type="ECO:0000256" key="4">
    <source>
        <dbReference type="ARBA" id="ARBA00022737"/>
    </source>
</evidence>
<keyword evidence="8" id="KW-1185">Reference proteome</keyword>
<dbReference type="PANTHER" id="PTHR46662:SF104">
    <property type="entry name" value="GPI-ANCHORED ADHESIN-LIKE PROTEIN PGA55-RELATED"/>
    <property type="match status" value="1"/>
</dbReference>
<keyword evidence="2" id="KW-0433">Leucine-rich repeat</keyword>
<evidence type="ECO:0000256" key="2">
    <source>
        <dbReference type="ARBA" id="ARBA00022614"/>
    </source>
</evidence>
<name>A0A022Q3X3_ERYGU</name>
<dbReference type="SUPFAM" id="SSF52058">
    <property type="entry name" value="L domain-like"/>
    <property type="match status" value="1"/>
</dbReference>
<keyword evidence="6" id="KW-0325">Glycoprotein</keyword>
<evidence type="ECO:0000256" key="1">
    <source>
        <dbReference type="ARBA" id="ARBA00004370"/>
    </source>
</evidence>
<organism evidence="7 8">
    <name type="scientific">Erythranthe guttata</name>
    <name type="common">Yellow monkey flower</name>
    <name type="synonym">Mimulus guttatus</name>
    <dbReference type="NCBI Taxonomy" id="4155"/>
    <lineage>
        <taxon>Eukaryota</taxon>
        <taxon>Viridiplantae</taxon>
        <taxon>Streptophyta</taxon>
        <taxon>Embryophyta</taxon>
        <taxon>Tracheophyta</taxon>
        <taxon>Spermatophyta</taxon>
        <taxon>Magnoliopsida</taxon>
        <taxon>eudicotyledons</taxon>
        <taxon>Gunneridae</taxon>
        <taxon>Pentapetalae</taxon>
        <taxon>asterids</taxon>
        <taxon>lamiids</taxon>
        <taxon>Lamiales</taxon>
        <taxon>Phrymaceae</taxon>
        <taxon>Erythranthe</taxon>
    </lineage>
</organism>
<sequence length="360" mass="39554">FNSLGGILPYEISRLANLQFLQFGSNNLSTEIHSSVFNLLRISVLRWRSSNLPFLVGVNGFSGAIPPSLSNISSLQIIDPPDNRFSGTVPNDFSRILNLPRLNVGRNILGRGAPDELDFINSLRNCSKFQMLGIDSSRFSGLFPIPLSYGNLTQLFELRLDANKLLLNLFGNNLSGFMPAEIFTLSSLTVSFNLARNFLSGTLLMEVGNFLNLKEFDLSDNEVSGGIPGNLGRCLSMEQIYVQHNLLSGLIPLSFSSLKGIQDIDMPENNFTGSVPKFLQDFVFPRYLNLSFDHFKGEVPKYGILANRSGFSQDGNTELCGGSIELALPVCDVCNLQVRANFSSVYKGVLSEDGNTIAVK</sequence>
<keyword evidence="3" id="KW-0732">Signal</keyword>
<protein>
    <recommendedName>
        <fullName evidence="9">Leucine-rich repeat-containing N-terminal plant-type domain-containing protein</fullName>
    </recommendedName>
</protein>
<evidence type="ECO:0000313" key="7">
    <source>
        <dbReference type="EMBL" id="EYU22339.1"/>
    </source>
</evidence>
<dbReference type="FunFam" id="3.80.10.10:FF:000041">
    <property type="entry name" value="LRR receptor-like serine/threonine-protein kinase ERECTA"/>
    <property type="match status" value="1"/>
</dbReference>
<feature type="non-terminal residue" evidence="7">
    <location>
        <position position="360"/>
    </location>
</feature>
<dbReference type="Gene3D" id="3.80.10.10">
    <property type="entry name" value="Ribonuclease Inhibitor"/>
    <property type="match status" value="1"/>
</dbReference>
<dbReference type="GO" id="GO:0016020">
    <property type="term" value="C:membrane"/>
    <property type="evidence" value="ECO:0007669"/>
    <property type="project" value="UniProtKB-SubCell"/>
</dbReference>
<dbReference type="Proteomes" id="UP000030748">
    <property type="component" value="Unassembled WGS sequence"/>
</dbReference>
<dbReference type="InterPro" id="IPR032675">
    <property type="entry name" value="LRR_dom_sf"/>
</dbReference>
<keyword evidence="4" id="KW-0677">Repeat</keyword>
<dbReference type="Pfam" id="PF00560">
    <property type="entry name" value="LRR_1"/>
    <property type="match status" value="1"/>
</dbReference>
<proteinExistence type="predicted"/>
<accession>A0A022Q3X3</accession>
<keyword evidence="5" id="KW-0472">Membrane</keyword>
<gene>
    <name evidence="7" type="ORF">MIMGU_mgv1a022924mg</name>
</gene>